<dbReference type="AlphaFoldDB" id="A0A0A9B0A4"/>
<reference evidence="1" key="1">
    <citation type="submission" date="2014-09" db="EMBL/GenBank/DDBJ databases">
        <authorList>
            <person name="Magalhaes I.L.F."/>
            <person name="Oliveira U."/>
            <person name="Santos F.R."/>
            <person name="Vidigal T.H.D.A."/>
            <person name="Brescovit A.D."/>
            <person name="Santos A.J."/>
        </authorList>
    </citation>
    <scope>NUCLEOTIDE SEQUENCE</scope>
    <source>
        <tissue evidence="1">Shoot tissue taken approximately 20 cm above the soil surface</tissue>
    </source>
</reference>
<evidence type="ECO:0000313" key="1">
    <source>
        <dbReference type="EMBL" id="JAD52762.1"/>
    </source>
</evidence>
<proteinExistence type="predicted"/>
<accession>A0A0A9B0A4</accession>
<reference evidence="1" key="2">
    <citation type="journal article" date="2015" name="Data Brief">
        <title>Shoot transcriptome of the giant reed, Arundo donax.</title>
        <authorList>
            <person name="Barrero R.A."/>
            <person name="Guerrero F.D."/>
            <person name="Moolhuijzen P."/>
            <person name="Goolsby J.A."/>
            <person name="Tidwell J."/>
            <person name="Bellgard S.E."/>
            <person name="Bellgard M.I."/>
        </authorList>
    </citation>
    <scope>NUCLEOTIDE SEQUENCE</scope>
    <source>
        <tissue evidence="1">Shoot tissue taken approximately 20 cm above the soil surface</tissue>
    </source>
</reference>
<name>A0A0A9B0A4_ARUDO</name>
<sequence length="39" mass="4039">MEGAHLYGAHLGSALDGSPTSRLAVGAAYTAITIRPQQR</sequence>
<dbReference type="EMBL" id="GBRH01245133">
    <property type="protein sequence ID" value="JAD52762.1"/>
    <property type="molecule type" value="Transcribed_RNA"/>
</dbReference>
<protein>
    <submittedName>
        <fullName evidence="1">Uncharacterized protein</fullName>
    </submittedName>
</protein>
<organism evidence="1">
    <name type="scientific">Arundo donax</name>
    <name type="common">Giant reed</name>
    <name type="synonym">Donax arundinaceus</name>
    <dbReference type="NCBI Taxonomy" id="35708"/>
    <lineage>
        <taxon>Eukaryota</taxon>
        <taxon>Viridiplantae</taxon>
        <taxon>Streptophyta</taxon>
        <taxon>Embryophyta</taxon>
        <taxon>Tracheophyta</taxon>
        <taxon>Spermatophyta</taxon>
        <taxon>Magnoliopsida</taxon>
        <taxon>Liliopsida</taxon>
        <taxon>Poales</taxon>
        <taxon>Poaceae</taxon>
        <taxon>PACMAD clade</taxon>
        <taxon>Arundinoideae</taxon>
        <taxon>Arundineae</taxon>
        <taxon>Arundo</taxon>
    </lineage>
</organism>